<name>A0A1E7QAB5_9GAMM</name>
<accession>A0A1E7QAB5</accession>
<dbReference type="OrthoDB" id="9805604at2"/>
<dbReference type="Pfam" id="PF02348">
    <property type="entry name" value="CTP_transf_3"/>
    <property type="match status" value="1"/>
</dbReference>
<dbReference type="STRING" id="1628148.BI198_12490"/>
<keyword evidence="1" id="KW-0548">Nucleotidyltransferase</keyword>
<dbReference type="PANTHER" id="PTHR21485">
    <property type="entry name" value="HAD SUPERFAMILY MEMBERS CMAS AND KDSC"/>
    <property type="match status" value="1"/>
</dbReference>
<dbReference type="AlphaFoldDB" id="A0A1E7QAB5"/>
<dbReference type="Proteomes" id="UP000242258">
    <property type="component" value="Unassembled WGS sequence"/>
</dbReference>
<dbReference type="Gene3D" id="3.90.550.10">
    <property type="entry name" value="Spore Coat Polysaccharide Biosynthesis Protein SpsA, Chain A"/>
    <property type="match status" value="1"/>
</dbReference>
<gene>
    <name evidence="1" type="ORF">BI198_12490</name>
</gene>
<dbReference type="CDD" id="cd02513">
    <property type="entry name" value="CMP-NeuAc_Synthase"/>
    <property type="match status" value="1"/>
</dbReference>
<protein>
    <submittedName>
        <fullName evidence="1">Pseudaminic acid cytidylyltransferase</fullName>
    </submittedName>
</protein>
<dbReference type="InterPro" id="IPR003329">
    <property type="entry name" value="Cytidylyl_trans"/>
</dbReference>
<dbReference type="InterPro" id="IPR029044">
    <property type="entry name" value="Nucleotide-diphossugar_trans"/>
</dbReference>
<dbReference type="SUPFAM" id="SSF53448">
    <property type="entry name" value="Nucleotide-diphospho-sugar transferases"/>
    <property type="match status" value="1"/>
</dbReference>
<evidence type="ECO:0000313" key="1">
    <source>
        <dbReference type="EMBL" id="OEY71080.1"/>
    </source>
</evidence>
<proteinExistence type="predicted"/>
<keyword evidence="1" id="KW-0808">Transferase</keyword>
<comment type="caution">
    <text evidence="1">The sequence shown here is derived from an EMBL/GenBank/DDBJ whole genome shotgun (WGS) entry which is preliminary data.</text>
</comment>
<sequence length="237" mass="26070">MKVAIIPARGGSKRIPRKNIKDFCGQPMLSWPITAAINSGLFERIIVSTDDSEIAAIAEQCGAEVPFIRPSSLADDHSATVPVIQDAITRLNLATSNQVCCIYPTAAFIQATVLQAAFELLQQTGADFVMPVTEFSCPLARALNLDLQGRLQLLQNENENSRTQDCATHYHDIGQFYLGTAAAWLSPKAFYAQDVRGLTVPRYLAHDIDTPEDWKYAELVFSQLTKLAKIAIAENEN</sequence>
<keyword evidence="2" id="KW-1185">Reference proteome</keyword>
<dbReference type="GO" id="GO:0008781">
    <property type="term" value="F:N-acylneuraminate cytidylyltransferase activity"/>
    <property type="evidence" value="ECO:0007669"/>
    <property type="project" value="TreeGrafter"/>
</dbReference>
<reference evidence="2" key="1">
    <citation type="submission" date="2016-09" db="EMBL/GenBank/DDBJ databases">
        <authorList>
            <person name="Wan X."/>
            <person name="Hou S."/>
        </authorList>
    </citation>
    <scope>NUCLEOTIDE SEQUENCE [LARGE SCALE GENOMIC DNA]</scope>
    <source>
        <strain evidence="2">KH87</strain>
    </source>
</reference>
<organism evidence="1 2">
    <name type="scientific">Rheinheimera salexigens</name>
    <dbReference type="NCBI Taxonomy" id="1628148"/>
    <lineage>
        <taxon>Bacteria</taxon>
        <taxon>Pseudomonadati</taxon>
        <taxon>Pseudomonadota</taxon>
        <taxon>Gammaproteobacteria</taxon>
        <taxon>Chromatiales</taxon>
        <taxon>Chromatiaceae</taxon>
        <taxon>Rheinheimera</taxon>
    </lineage>
</organism>
<dbReference type="EMBL" id="MKEK01000001">
    <property type="protein sequence ID" value="OEY71080.1"/>
    <property type="molecule type" value="Genomic_DNA"/>
</dbReference>
<dbReference type="InterPro" id="IPR020039">
    <property type="entry name" value="PseF"/>
</dbReference>
<dbReference type="NCBIfam" id="TIGR03584">
    <property type="entry name" value="PseF"/>
    <property type="match status" value="1"/>
</dbReference>
<dbReference type="InterPro" id="IPR050793">
    <property type="entry name" value="CMP-NeuNAc_synthase"/>
</dbReference>
<evidence type="ECO:0000313" key="2">
    <source>
        <dbReference type="Proteomes" id="UP000242258"/>
    </source>
</evidence>
<dbReference type="PANTHER" id="PTHR21485:SF6">
    <property type="entry name" value="N-ACYLNEURAMINATE CYTIDYLYLTRANSFERASE-RELATED"/>
    <property type="match status" value="1"/>
</dbReference>